<proteinExistence type="predicted"/>
<gene>
    <name evidence="3" type="ORF">BVC80_1553g5</name>
</gene>
<dbReference type="Proteomes" id="UP000195402">
    <property type="component" value="Unassembled WGS sequence"/>
</dbReference>
<keyword evidence="4" id="KW-1185">Reference proteome</keyword>
<evidence type="ECO:0000256" key="2">
    <source>
        <dbReference type="SAM" id="SignalP"/>
    </source>
</evidence>
<feature type="chain" id="PRO_5012261804" description="Secreted protein" evidence="2">
    <location>
        <begin position="25"/>
        <end position="74"/>
    </location>
</feature>
<evidence type="ECO:0008006" key="5">
    <source>
        <dbReference type="Google" id="ProtNLM"/>
    </source>
</evidence>
<comment type="caution">
    <text evidence="3">The sequence shown here is derived from an EMBL/GenBank/DDBJ whole genome shotgun (WGS) entry which is preliminary data.</text>
</comment>
<name>A0A200QY50_MACCD</name>
<feature type="region of interest" description="Disordered" evidence="1">
    <location>
        <begin position="52"/>
        <end position="74"/>
    </location>
</feature>
<protein>
    <recommendedName>
        <fullName evidence="5">Secreted protein</fullName>
    </recommendedName>
</protein>
<accession>A0A200QY50</accession>
<feature type="signal peptide" evidence="2">
    <location>
        <begin position="1"/>
        <end position="24"/>
    </location>
</feature>
<evidence type="ECO:0000313" key="3">
    <source>
        <dbReference type="EMBL" id="OVA15417.1"/>
    </source>
</evidence>
<sequence>MSQMTHLNKLLLLLLLCPTEMSIAKKKATIANVMPTNSRTLAVLGYFRRSNIPPREDEKASTMKMERKRKERER</sequence>
<evidence type="ECO:0000313" key="4">
    <source>
        <dbReference type="Proteomes" id="UP000195402"/>
    </source>
</evidence>
<dbReference type="AlphaFoldDB" id="A0A200QY50"/>
<keyword evidence="2" id="KW-0732">Signal</keyword>
<dbReference type="InParanoid" id="A0A200QY50"/>
<organism evidence="3 4">
    <name type="scientific">Macleaya cordata</name>
    <name type="common">Five-seeded plume-poppy</name>
    <name type="synonym">Bocconia cordata</name>
    <dbReference type="NCBI Taxonomy" id="56857"/>
    <lineage>
        <taxon>Eukaryota</taxon>
        <taxon>Viridiplantae</taxon>
        <taxon>Streptophyta</taxon>
        <taxon>Embryophyta</taxon>
        <taxon>Tracheophyta</taxon>
        <taxon>Spermatophyta</taxon>
        <taxon>Magnoliopsida</taxon>
        <taxon>Ranunculales</taxon>
        <taxon>Papaveraceae</taxon>
        <taxon>Papaveroideae</taxon>
        <taxon>Macleaya</taxon>
    </lineage>
</organism>
<reference evidence="3 4" key="1">
    <citation type="journal article" date="2017" name="Mol. Plant">
        <title>The Genome of Medicinal Plant Macleaya cordata Provides New Insights into Benzylisoquinoline Alkaloids Metabolism.</title>
        <authorList>
            <person name="Liu X."/>
            <person name="Liu Y."/>
            <person name="Huang P."/>
            <person name="Ma Y."/>
            <person name="Qing Z."/>
            <person name="Tang Q."/>
            <person name="Cao H."/>
            <person name="Cheng P."/>
            <person name="Zheng Y."/>
            <person name="Yuan Z."/>
            <person name="Zhou Y."/>
            <person name="Liu J."/>
            <person name="Tang Z."/>
            <person name="Zhuo Y."/>
            <person name="Zhang Y."/>
            <person name="Yu L."/>
            <person name="Huang J."/>
            <person name="Yang P."/>
            <person name="Peng Q."/>
            <person name="Zhang J."/>
            <person name="Jiang W."/>
            <person name="Zhang Z."/>
            <person name="Lin K."/>
            <person name="Ro D.K."/>
            <person name="Chen X."/>
            <person name="Xiong X."/>
            <person name="Shang Y."/>
            <person name="Huang S."/>
            <person name="Zeng J."/>
        </authorList>
    </citation>
    <scope>NUCLEOTIDE SEQUENCE [LARGE SCALE GENOMIC DNA]</scope>
    <source>
        <strain evidence="4">cv. BLH2017</strain>
        <tissue evidence="3">Root</tissue>
    </source>
</reference>
<feature type="compositionally biased region" description="Basic and acidic residues" evidence="1">
    <location>
        <begin position="54"/>
        <end position="65"/>
    </location>
</feature>
<evidence type="ECO:0000256" key="1">
    <source>
        <dbReference type="SAM" id="MobiDB-lite"/>
    </source>
</evidence>
<dbReference type="EMBL" id="MVGT01000777">
    <property type="protein sequence ID" value="OVA15417.1"/>
    <property type="molecule type" value="Genomic_DNA"/>
</dbReference>